<keyword evidence="2" id="KW-0805">Transcription regulation</keyword>
<dbReference type="InterPro" id="IPR036388">
    <property type="entry name" value="WH-like_DNA-bd_sf"/>
</dbReference>
<dbReference type="RefSeq" id="WP_127745154.1">
    <property type="nucleotide sequence ID" value="NZ_SACN01000002.1"/>
</dbReference>
<proteinExistence type="inferred from homology"/>
<keyword evidence="7" id="KW-1185">Reference proteome</keyword>
<dbReference type="CDD" id="cd08474">
    <property type="entry name" value="PBP2_CrgA_like_5"/>
    <property type="match status" value="1"/>
</dbReference>
<dbReference type="GO" id="GO:0003700">
    <property type="term" value="F:DNA-binding transcription factor activity"/>
    <property type="evidence" value="ECO:0007669"/>
    <property type="project" value="InterPro"/>
</dbReference>
<accession>A0A437M0C4</accession>
<dbReference type="Proteomes" id="UP000282971">
    <property type="component" value="Unassembled WGS sequence"/>
</dbReference>
<organism evidence="6 7">
    <name type="scientific">Sphingomonas crocodyli</name>
    <dbReference type="NCBI Taxonomy" id="1979270"/>
    <lineage>
        <taxon>Bacteria</taxon>
        <taxon>Pseudomonadati</taxon>
        <taxon>Pseudomonadota</taxon>
        <taxon>Alphaproteobacteria</taxon>
        <taxon>Sphingomonadales</taxon>
        <taxon>Sphingomonadaceae</taxon>
        <taxon>Sphingomonas</taxon>
    </lineage>
</organism>
<dbReference type="FunFam" id="1.10.10.10:FF:000001">
    <property type="entry name" value="LysR family transcriptional regulator"/>
    <property type="match status" value="1"/>
</dbReference>
<evidence type="ECO:0000259" key="5">
    <source>
        <dbReference type="PROSITE" id="PS50931"/>
    </source>
</evidence>
<dbReference type="InterPro" id="IPR005119">
    <property type="entry name" value="LysR_subst-bd"/>
</dbReference>
<keyword evidence="4" id="KW-0804">Transcription</keyword>
<dbReference type="InterPro" id="IPR058163">
    <property type="entry name" value="LysR-type_TF_proteobact-type"/>
</dbReference>
<name>A0A437M0C4_9SPHN</name>
<dbReference type="InterPro" id="IPR000847">
    <property type="entry name" value="LysR_HTH_N"/>
</dbReference>
<evidence type="ECO:0000313" key="7">
    <source>
        <dbReference type="Proteomes" id="UP000282971"/>
    </source>
</evidence>
<dbReference type="OrthoDB" id="9813056at2"/>
<evidence type="ECO:0000256" key="2">
    <source>
        <dbReference type="ARBA" id="ARBA00023015"/>
    </source>
</evidence>
<feature type="domain" description="HTH lysR-type" evidence="5">
    <location>
        <begin position="4"/>
        <end position="61"/>
    </location>
</feature>
<protein>
    <submittedName>
        <fullName evidence="6">LysR family transcriptional regulator</fullName>
    </submittedName>
</protein>
<dbReference type="Pfam" id="PF03466">
    <property type="entry name" value="LysR_substrate"/>
    <property type="match status" value="1"/>
</dbReference>
<keyword evidence="3" id="KW-0238">DNA-binding</keyword>
<dbReference type="Gene3D" id="1.10.10.10">
    <property type="entry name" value="Winged helix-like DNA-binding domain superfamily/Winged helix DNA-binding domain"/>
    <property type="match status" value="1"/>
</dbReference>
<dbReference type="PANTHER" id="PTHR30537:SF1">
    <property type="entry name" value="HTH-TYPE TRANSCRIPTIONAL REGULATOR PGRR"/>
    <property type="match status" value="1"/>
</dbReference>
<dbReference type="SUPFAM" id="SSF46785">
    <property type="entry name" value="Winged helix' DNA-binding domain"/>
    <property type="match status" value="1"/>
</dbReference>
<dbReference type="Gene3D" id="3.40.190.290">
    <property type="match status" value="1"/>
</dbReference>
<comment type="similarity">
    <text evidence="1">Belongs to the LysR transcriptional regulatory family.</text>
</comment>
<reference evidence="6 7" key="1">
    <citation type="submission" date="2019-01" db="EMBL/GenBank/DDBJ databases">
        <authorList>
            <person name="Chen W.-M."/>
        </authorList>
    </citation>
    <scope>NUCLEOTIDE SEQUENCE [LARGE SCALE GENOMIC DNA]</scope>
    <source>
        <strain evidence="6 7">CCP-7</strain>
    </source>
</reference>
<dbReference type="SUPFAM" id="SSF53850">
    <property type="entry name" value="Periplasmic binding protein-like II"/>
    <property type="match status" value="1"/>
</dbReference>
<dbReference type="Pfam" id="PF00126">
    <property type="entry name" value="HTH_1"/>
    <property type="match status" value="1"/>
</dbReference>
<comment type="caution">
    <text evidence="6">The sequence shown here is derived from an EMBL/GenBank/DDBJ whole genome shotgun (WGS) entry which is preliminary data.</text>
</comment>
<evidence type="ECO:0000313" key="6">
    <source>
        <dbReference type="EMBL" id="RVT91141.1"/>
    </source>
</evidence>
<sequence length="296" mass="32071">MSRITPADLDIFLAIARAGSFRGAAMRLGVTPSALSHRLRALEERIDLRLFNRTTRSVALTEAGQALIDRVRPAFDDIEAAIDDLAAFRGTPMGTLRINAAETSARIVLAPLLPGFLAKHPGVAVEIIAQGALVDVVAGGFDAGVRLGETLAADMIAVPIGPRQRFAVVGSPAFFERHARPQTPNDLLALPCVRFHFDNGGAYHWELERGGVELQLAVNGPFATNSQDMMIAAALDGIGLAFVFEAMVEPLIASGRLERVLDDWCPWFPGLFLYYPGRRHMPTALRAFIDHVRDPG</sequence>
<evidence type="ECO:0000256" key="3">
    <source>
        <dbReference type="ARBA" id="ARBA00023125"/>
    </source>
</evidence>
<dbReference type="PROSITE" id="PS50931">
    <property type="entry name" value="HTH_LYSR"/>
    <property type="match status" value="1"/>
</dbReference>
<dbReference type="AlphaFoldDB" id="A0A437M0C4"/>
<evidence type="ECO:0000256" key="4">
    <source>
        <dbReference type="ARBA" id="ARBA00023163"/>
    </source>
</evidence>
<dbReference type="GO" id="GO:0043565">
    <property type="term" value="F:sequence-specific DNA binding"/>
    <property type="evidence" value="ECO:0007669"/>
    <property type="project" value="TreeGrafter"/>
</dbReference>
<dbReference type="GO" id="GO:0006351">
    <property type="term" value="P:DNA-templated transcription"/>
    <property type="evidence" value="ECO:0007669"/>
    <property type="project" value="TreeGrafter"/>
</dbReference>
<dbReference type="InterPro" id="IPR036390">
    <property type="entry name" value="WH_DNA-bd_sf"/>
</dbReference>
<dbReference type="EMBL" id="SACN01000002">
    <property type="protein sequence ID" value="RVT91141.1"/>
    <property type="molecule type" value="Genomic_DNA"/>
</dbReference>
<evidence type="ECO:0000256" key="1">
    <source>
        <dbReference type="ARBA" id="ARBA00009437"/>
    </source>
</evidence>
<dbReference type="PANTHER" id="PTHR30537">
    <property type="entry name" value="HTH-TYPE TRANSCRIPTIONAL REGULATOR"/>
    <property type="match status" value="1"/>
</dbReference>
<gene>
    <name evidence="6" type="ORF">EOD43_16610</name>
</gene>